<dbReference type="RefSeq" id="YP_001497956.1">
    <property type="nucleotide sequence ID" value="NC_009898.1"/>
</dbReference>
<protein>
    <submittedName>
        <fullName evidence="1">Uncharacterized protein b760L</fullName>
    </submittedName>
</protein>
<dbReference type="OrthoDB" id="33804at10239"/>
<dbReference type="Proteomes" id="UP000202419">
    <property type="component" value="Segment"/>
</dbReference>
<dbReference type="EMBL" id="DQ491002">
    <property type="protein sequence ID" value="ABT15159.1"/>
    <property type="molecule type" value="Genomic_DNA"/>
</dbReference>
<evidence type="ECO:0000313" key="1">
    <source>
        <dbReference type="EMBL" id="ABT15159.1"/>
    </source>
</evidence>
<name>A7IXT5_PBCVN</name>
<proteinExistence type="predicted"/>
<evidence type="ECO:0000313" key="2">
    <source>
        <dbReference type="Proteomes" id="UP000202419"/>
    </source>
</evidence>
<organism evidence="1 2">
    <name type="scientific">Paramecium bursaria Chlorella virus NY2A</name>
    <name type="common">PBCV-NY2A</name>
    <dbReference type="NCBI Taxonomy" id="46021"/>
    <lineage>
        <taxon>Viruses</taxon>
        <taxon>Varidnaviria</taxon>
        <taxon>Bamfordvirae</taxon>
        <taxon>Nucleocytoviricota</taxon>
        <taxon>Megaviricetes</taxon>
        <taxon>Algavirales</taxon>
        <taxon>Phycodnaviridae</taxon>
        <taxon>Chlorovirus</taxon>
        <taxon>Chlorovirus americanus</taxon>
    </lineage>
</organism>
<sequence length="136" mass="15664">MKGVRYFPVLPTFEYGGVLSSNEYHVITNLPRFFLILTPPPPPPPPDFTHFLPSQFHPFFMSHTQLFPSHVTPCLGSQTHCPLESRVWNWGHAPFTHFLPSQFHPFFMSHTQPFPSHVTPCLGSQTHCPLESRVWN</sequence>
<organismHost>
    <name type="scientific">Chlorella</name>
    <dbReference type="NCBI Taxonomy" id="3071"/>
</organismHost>
<reference evidence="1 2" key="1">
    <citation type="journal article" date="2007" name="Virology">
        <title>Sequence and annotation of the 369-kb NY-2A and the 345-kb AR158 viruses that infect Chlorella NC64A.</title>
        <authorList>
            <person name="Fitzgerald L.A."/>
            <person name="Graves M.V."/>
            <person name="Li X."/>
            <person name="Feldblyum T."/>
            <person name="Nierman W.C."/>
            <person name="Van Etten J.L."/>
        </authorList>
    </citation>
    <scope>NUCLEOTIDE SEQUENCE [LARGE SCALE GENOMIC DNA]</scope>
    <source>
        <strain evidence="1 2">NY-2A</strain>
    </source>
</reference>
<dbReference type="KEGG" id="vg:5659178"/>
<dbReference type="GeneID" id="5659178"/>
<keyword evidence="2" id="KW-1185">Reference proteome</keyword>
<gene>
    <name evidence="1" type="primary">b760L</name>
    <name evidence="1" type="ORF">NY2A_b760L</name>
</gene>
<accession>A7IXT5</accession>